<dbReference type="InterPro" id="IPR036388">
    <property type="entry name" value="WH-like_DNA-bd_sf"/>
</dbReference>
<name>A0A401YX36_9ACTN</name>
<dbReference type="Gene3D" id="1.10.10.10">
    <property type="entry name" value="Winged helix-like DNA-binding domain superfamily/Winged helix DNA-binding domain"/>
    <property type="match status" value="1"/>
</dbReference>
<feature type="domain" description="HTH luxR-type" evidence="3">
    <location>
        <begin position="859"/>
        <end position="923"/>
    </location>
</feature>
<dbReference type="GO" id="GO:0005524">
    <property type="term" value="F:ATP binding"/>
    <property type="evidence" value="ECO:0007669"/>
    <property type="project" value="UniProtKB-KW"/>
</dbReference>
<reference evidence="4 5" key="1">
    <citation type="submission" date="2018-12" db="EMBL/GenBank/DDBJ databases">
        <title>Draft genome sequence of Embleya hyalina NBRC 13850T.</title>
        <authorList>
            <person name="Komaki H."/>
            <person name="Hosoyama A."/>
            <person name="Kimura A."/>
            <person name="Ichikawa N."/>
            <person name="Tamura T."/>
        </authorList>
    </citation>
    <scope>NUCLEOTIDE SEQUENCE [LARGE SCALE GENOMIC DNA]</scope>
    <source>
        <strain evidence="4 5">NBRC 13850</strain>
    </source>
</reference>
<dbReference type="SUPFAM" id="SSF46894">
    <property type="entry name" value="C-terminal effector domain of the bipartite response regulators"/>
    <property type="match status" value="1"/>
</dbReference>
<dbReference type="RefSeq" id="WP_126640998.1">
    <property type="nucleotide sequence ID" value="NZ_BIFH01000031.1"/>
</dbReference>
<dbReference type="SMART" id="SM00421">
    <property type="entry name" value="HTH_LUXR"/>
    <property type="match status" value="1"/>
</dbReference>
<gene>
    <name evidence="4" type="ORF">EHYA_06886</name>
</gene>
<dbReference type="InterPro" id="IPR000792">
    <property type="entry name" value="Tscrpt_reg_LuxR_C"/>
</dbReference>
<dbReference type="PANTHER" id="PTHR16305">
    <property type="entry name" value="TESTICULAR SOLUBLE ADENYLYL CYCLASE"/>
    <property type="match status" value="1"/>
</dbReference>
<proteinExistence type="predicted"/>
<dbReference type="InterPro" id="IPR027417">
    <property type="entry name" value="P-loop_NTPase"/>
</dbReference>
<evidence type="ECO:0000256" key="2">
    <source>
        <dbReference type="ARBA" id="ARBA00022840"/>
    </source>
</evidence>
<dbReference type="PANTHER" id="PTHR16305:SF35">
    <property type="entry name" value="TRANSCRIPTIONAL ACTIVATOR DOMAIN"/>
    <property type="match status" value="1"/>
</dbReference>
<accession>A0A401YX36</accession>
<dbReference type="CDD" id="cd06170">
    <property type="entry name" value="LuxR_C_like"/>
    <property type="match status" value="1"/>
</dbReference>
<evidence type="ECO:0000256" key="1">
    <source>
        <dbReference type="ARBA" id="ARBA00022741"/>
    </source>
</evidence>
<dbReference type="GO" id="GO:0003677">
    <property type="term" value="F:DNA binding"/>
    <property type="evidence" value="ECO:0007669"/>
    <property type="project" value="InterPro"/>
</dbReference>
<dbReference type="GO" id="GO:0004016">
    <property type="term" value="F:adenylate cyclase activity"/>
    <property type="evidence" value="ECO:0007669"/>
    <property type="project" value="TreeGrafter"/>
</dbReference>
<dbReference type="OrthoDB" id="7053960at2"/>
<dbReference type="InterPro" id="IPR016032">
    <property type="entry name" value="Sig_transdc_resp-reg_C-effctor"/>
</dbReference>
<keyword evidence="5" id="KW-1185">Reference proteome</keyword>
<dbReference type="GO" id="GO:0006355">
    <property type="term" value="P:regulation of DNA-templated transcription"/>
    <property type="evidence" value="ECO:0007669"/>
    <property type="project" value="InterPro"/>
</dbReference>
<keyword evidence="1" id="KW-0547">Nucleotide-binding</keyword>
<dbReference type="AlphaFoldDB" id="A0A401YX36"/>
<evidence type="ECO:0000259" key="3">
    <source>
        <dbReference type="PROSITE" id="PS50043"/>
    </source>
</evidence>
<comment type="caution">
    <text evidence="4">The sequence shown here is derived from an EMBL/GenBank/DDBJ whole genome shotgun (WGS) entry which is preliminary data.</text>
</comment>
<organism evidence="4 5">
    <name type="scientific">Embleya hyalina</name>
    <dbReference type="NCBI Taxonomy" id="516124"/>
    <lineage>
        <taxon>Bacteria</taxon>
        <taxon>Bacillati</taxon>
        <taxon>Actinomycetota</taxon>
        <taxon>Actinomycetes</taxon>
        <taxon>Kitasatosporales</taxon>
        <taxon>Streptomycetaceae</taxon>
        <taxon>Embleya</taxon>
    </lineage>
</organism>
<keyword evidence="2" id="KW-0067">ATP-binding</keyword>
<dbReference type="EMBL" id="BIFH01000031">
    <property type="protein sequence ID" value="GCD99173.1"/>
    <property type="molecule type" value="Genomic_DNA"/>
</dbReference>
<protein>
    <submittedName>
        <fullName evidence="4">Transcriptional regulator</fullName>
    </submittedName>
</protein>
<dbReference type="GO" id="GO:0005737">
    <property type="term" value="C:cytoplasm"/>
    <property type="evidence" value="ECO:0007669"/>
    <property type="project" value="TreeGrafter"/>
</dbReference>
<dbReference type="PRINTS" id="PR00038">
    <property type="entry name" value="HTHLUXR"/>
</dbReference>
<dbReference type="Pfam" id="PF00196">
    <property type="entry name" value="GerE"/>
    <property type="match status" value="1"/>
</dbReference>
<dbReference type="SUPFAM" id="SSF52540">
    <property type="entry name" value="P-loop containing nucleoside triphosphate hydrolases"/>
    <property type="match status" value="1"/>
</dbReference>
<evidence type="ECO:0000313" key="4">
    <source>
        <dbReference type="EMBL" id="GCD99173.1"/>
    </source>
</evidence>
<dbReference type="PROSITE" id="PS50043">
    <property type="entry name" value="HTH_LUXR_2"/>
    <property type="match status" value="1"/>
</dbReference>
<evidence type="ECO:0000313" key="5">
    <source>
        <dbReference type="Proteomes" id="UP000286931"/>
    </source>
</evidence>
<sequence>MSNGTPVRWLRGRRSECLTLDQAVADARSGQSRVLVLRGEAGIGKSALVEHMVGKAAECRVLRVAGVESEMELPFAGLHLLCMPMMGRIDRLPDPQRDALAVAFGLSAGNAPDRFMVGLAVLSLLAAVAEEQPLVCVVDDAQWLDRVSAQVLAFVARRLLAEHVALVFAVRTTAPAAAGESAGDPLAGLPGLVVGGLRDDDARALLDTVVPGRLDARIRDRIVAETRGNPLALLELTRGLTPAELAGFGRPDALPLASRIEESFLRQIGSLSDAAQRLLLAAAAEPVGDASLLRRVAERLDITADAERAVEASGLIEFGPRVRFRHPLVRSAAYRGADPGARRDVHRALAEATDSDFDSDRQAWHRAHAAVAPDEALAAELERSADQANARGGIAAAAAFLRRATELTPDPLRYGTRAVAAARAAFEAGAPDAALELVAAAETSPLGDVERARLARLRAQIVFARRRGSEALPLMLDAAGRLEHGDGAQAREAYLEAVGAAVFGGRLNGPVGLRDVAEAARAAPRGPRPGRPADALLDGLATWFTEGCTKGAALLKPALGAFRGAAARNEDDVMRWLWLAWPAAGDMWDDETWHVLTTHAVRAARETGALNFLPLALTYRAAVHVHAGEFDLASTLTDEADSITEATGNSPLGYAALLLVAWRGKDVQAAEVIRATVQDATAWGEGRAIGNGNYLLSVLYNGLGRYRDALGSAQLSGEHEDVGVAGFALLELVEAGVRSDAPESAAAALRRLEERIGADGTDWGRGVLARSRALLSEGETADLLYREAIEHLEHSRIAVHLARTHLVYGEWLRRENRRVDAREHLRTAYEMLHGFGARAFAERARRELQATGESVRRSTLDLRESLTAQEVQIARLAADGRTNSEIGAELFISPRTVEWHLHKVFTKLGINSRNKLREAMTRA</sequence>
<dbReference type="Pfam" id="PF13191">
    <property type="entry name" value="AAA_16"/>
    <property type="match status" value="1"/>
</dbReference>
<dbReference type="InterPro" id="IPR041664">
    <property type="entry name" value="AAA_16"/>
</dbReference>
<dbReference type="Proteomes" id="UP000286931">
    <property type="component" value="Unassembled WGS sequence"/>
</dbReference>